<evidence type="ECO:0000256" key="4">
    <source>
        <dbReference type="ARBA" id="ARBA00022980"/>
    </source>
</evidence>
<gene>
    <name evidence="15" type="ORF">OXX778_LOCUS13002</name>
</gene>
<keyword evidence="9" id="KW-0131">Cell cycle</keyword>
<keyword evidence="7" id="KW-0539">Nucleus</keyword>
<keyword evidence="6" id="KW-0496">Mitochondrion</keyword>
<dbReference type="PANTHER" id="PTHR31761:SF1">
    <property type="entry name" value="LARGE RIBOSOMAL SUBUNIT PROTEIN ML64"/>
    <property type="match status" value="1"/>
</dbReference>
<protein>
    <recommendedName>
        <fullName evidence="11">Large ribosomal subunit protein mL64</fullName>
    </recommendedName>
    <alternativeName>
        <fullName evidence="10">39S ribosomal protein L59, mitochondrial</fullName>
    </alternativeName>
    <alternativeName>
        <fullName evidence="12">Growth arrest and DNA damage-inducible proteins-interacting protein 1</fullName>
    </alternativeName>
</protein>
<proteinExistence type="inferred from homology"/>
<feature type="compositionally biased region" description="Basic and acidic residues" evidence="14">
    <location>
        <begin position="233"/>
        <end position="248"/>
    </location>
</feature>
<keyword evidence="5" id="KW-0175">Coiled coil</keyword>
<name>A0A814BYH5_9BILA</name>
<evidence type="ECO:0000256" key="1">
    <source>
        <dbReference type="ARBA" id="ARBA00004123"/>
    </source>
</evidence>
<sequence length="276" mass="32854">MFLRTLRFRVFKIESFQKCNHATKTSETDFKTDEAKFDQIPAEFAPNIPDAEEAHEREVAFRQLIESKRDVSRFSNKTAYNKYKNIMPTYSDSQAKYLKTERYFRKVYSKFGKASAIESGIAWPSKSQLEKLIKEEKEYDLTLEQKVNILIEKKANELKTYEKLVKDTDEALKKMPINIESFYQRIIKKDKSEKDKTAKRQEILDQAREYYGYDVDLRDPRVQEMLKKIQDERKMAEKAKKKEEDKKKQQAVQLQQKLKQTDKIVSKTEEPEKEQN</sequence>
<dbReference type="OrthoDB" id="6247992at2759"/>
<feature type="region of interest" description="Disordered" evidence="14">
    <location>
        <begin position="233"/>
        <end position="276"/>
    </location>
</feature>
<keyword evidence="8" id="KW-0687">Ribonucleoprotein</keyword>
<keyword evidence="4" id="KW-0689">Ribosomal protein</keyword>
<evidence type="ECO:0000256" key="8">
    <source>
        <dbReference type="ARBA" id="ARBA00023274"/>
    </source>
</evidence>
<evidence type="ECO:0000256" key="7">
    <source>
        <dbReference type="ARBA" id="ARBA00023242"/>
    </source>
</evidence>
<evidence type="ECO:0000256" key="9">
    <source>
        <dbReference type="ARBA" id="ARBA00023306"/>
    </source>
</evidence>
<evidence type="ECO:0000256" key="13">
    <source>
        <dbReference type="ARBA" id="ARBA00060144"/>
    </source>
</evidence>
<accession>A0A814BYH5</accession>
<evidence type="ECO:0000256" key="14">
    <source>
        <dbReference type="SAM" id="MobiDB-lite"/>
    </source>
</evidence>
<keyword evidence="16" id="KW-1185">Reference proteome</keyword>
<dbReference type="AlphaFoldDB" id="A0A814BYH5"/>
<dbReference type="Gene3D" id="6.10.280.120">
    <property type="entry name" value="Growth arrest and DNA-damage-inducible proteins-interacting protein 1"/>
    <property type="match status" value="1"/>
</dbReference>
<feature type="compositionally biased region" description="Basic and acidic residues" evidence="14">
    <location>
        <begin position="259"/>
        <end position="276"/>
    </location>
</feature>
<dbReference type="Pfam" id="PF10147">
    <property type="entry name" value="CR6_interact"/>
    <property type="match status" value="1"/>
</dbReference>
<comment type="function">
    <text evidence="13">Acts as a negative regulator of G1 to S cell cycle phase progression by inhibiting cyclin-dependent kinases. Inhibitory effects are additive with GADD45 proteins but also occur in the absence of GADD45 proteins. Acts as a repressor of the orphan nuclear receptor NR4A1 by inhibiting AB domain-mediated transcriptional activity. May be involved in the hormone-mediated regulation of NR4A1 transcriptional activity. May play a role in mitochondrial protein synthesis.</text>
</comment>
<dbReference type="GO" id="GO:1990904">
    <property type="term" value="C:ribonucleoprotein complex"/>
    <property type="evidence" value="ECO:0007669"/>
    <property type="project" value="UniProtKB-KW"/>
</dbReference>
<dbReference type="GO" id="GO:0005840">
    <property type="term" value="C:ribosome"/>
    <property type="evidence" value="ECO:0007669"/>
    <property type="project" value="UniProtKB-KW"/>
</dbReference>
<dbReference type="PANTHER" id="PTHR31761">
    <property type="entry name" value="GROWTH ARREST AND DNA DAMAGE-INDUCIBLE PROTEINS-INTERACTING PROTEIN 1 GADD45GIP1"/>
    <property type="match status" value="1"/>
</dbReference>
<reference evidence="15" key="1">
    <citation type="submission" date="2021-02" db="EMBL/GenBank/DDBJ databases">
        <authorList>
            <person name="Nowell W R."/>
        </authorList>
    </citation>
    <scope>NUCLEOTIDE SEQUENCE</scope>
    <source>
        <strain evidence="15">Ploen Becks lab</strain>
    </source>
</reference>
<evidence type="ECO:0000256" key="5">
    <source>
        <dbReference type="ARBA" id="ARBA00023054"/>
    </source>
</evidence>
<evidence type="ECO:0000256" key="2">
    <source>
        <dbReference type="ARBA" id="ARBA00004173"/>
    </source>
</evidence>
<dbReference type="InterPro" id="IPR043035">
    <property type="entry name" value="Ribosomal_mL64_sf"/>
</dbReference>
<comment type="caution">
    <text evidence="15">The sequence shown here is derived from an EMBL/GenBank/DDBJ whole genome shotgun (WGS) entry which is preliminary data.</text>
</comment>
<comment type="subcellular location">
    <subcellularLocation>
        <location evidence="2">Mitochondrion</location>
    </subcellularLocation>
    <subcellularLocation>
        <location evidence="1">Nucleus</location>
    </subcellularLocation>
</comment>
<comment type="similarity">
    <text evidence="3">Belongs to the mitochondrion-specific ribosomal protein mL64 family.</text>
</comment>
<dbReference type="Proteomes" id="UP000663879">
    <property type="component" value="Unassembled WGS sequence"/>
</dbReference>
<evidence type="ECO:0000256" key="10">
    <source>
        <dbReference type="ARBA" id="ARBA00030700"/>
    </source>
</evidence>
<dbReference type="GO" id="GO:0005739">
    <property type="term" value="C:mitochondrion"/>
    <property type="evidence" value="ECO:0007669"/>
    <property type="project" value="UniProtKB-SubCell"/>
</dbReference>
<evidence type="ECO:0000256" key="11">
    <source>
        <dbReference type="ARBA" id="ARBA00035184"/>
    </source>
</evidence>
<organism evidence="15 16">
    <name type="scientific">Brachionus calyciflorus</name>
    <dbReference type="NCBI Taxonomy" id="104777"/>
    <lineage>
        <taxon>Eukaryota</taxon>
        <taxon>Metazoa</taxon>
        <taxon>Spiralia</taxon>
        <taxon>Gnathifera</taxon>
        <taxon>Rotifera</taxon>
        <taxon>Eurotatoria</taxon>
        <taxon>Monogononta</taxon>
        <taxon>Pseudotrocha</taxon>
        <taxon>Ploima</taxon>
        <taxon>Brachionidae</taxon>
        <taxon>Brachionus</taxon>
    </lineage>
</organism>
<evidence type="ECO:0000256" key="12">
    <source>
        <dbReference type="ARBA" id="ARBA00035485"/>
    </source>
</evidence>
<evidence type="ECO:0000313" key="16">
    <source>
        <dbReference type="Proteomes" id="UP000663879"/>
    </source>
</evidence>
<evidence type="ECO:0000256" key="6">
    <source>
        <dbReference type="ARBA" id="ARBA00023128"/>
    </source>
</evidence>
<dbReference type="InterPro" id="IPR018472">
    <property type="entry name" value="Ribosomal_mL64"/>
</dbReference>
<evidence type="ECO:0000313" key="15">
    <source>
        <dbReference type="EMBL" id="CAF0932814.1"/>
    </source>
</evidence>
<dbReference type="EMBL" id="CAJNOC010002433">
    <property type="protein sequence ID" value="CAF0932814.1"/>
    <property type="molecule type" value="Genomic_DNA"/>
</dbReference>
<evidence type="ECO:0000256" key="3">
    <source>
        <dbReference type="ARBA" id="ARBA00005421"/>
    </source>
</evidence>
<dbReference type="GO" id="GO:0005634">
    <property type="term" value="C:nucleus"/>
    <property type="evidence" value="ECO:0007669"/>
    <property type="project" value="UniProtKB-SubCell"/>
</dbReference>